<dbReference type="AlphaFoldDB" id="A0A0R1QS00"/>
<dbReference type="EMBL" id="AZEU01000133">
    <property type="protein sequence ID" value="KRL45162.1"/>
    <property type="molecule type" value="Genomic_DNA"/>
</dbReference>
<evidence type="ECO:0000313" key="3">
    <source>
        <dbReference type="EMBL" id="KRL45162.1"/>
    </source>
</evidence>
<dbReference type="PRINTS" id="PR01852">
    <property type="entry name" value="SIBAPROTEIN"/>
</dbReference>
<dbReference type="PATRIC" id="fig|1423769.4.peg.860"/>
<dbReference type="Pfam" id="PF05257">
    <property type="entry name" value="CHAP"/>
    <property type="match status" value="1"/>
</dbReference>
<evidence type="ECO:0000313" key="4">
    <source>
        <dbReference type="Proteomes" id="UP000051790"/>
    </source>
</evidence>
<reference evidence="3 4" key="1">
    <citation type="journal article" date="2015" name="Genome Announc.">
        <title>Expanding the biotechnology potential of lactobacilli through comparative genomics of 213 strains and associated genera.</title>
        <authorList>
            <person name="Sun Z."/>
            <person name="Harris H.M."/>
            <person name="McCann A."/>
            <person name="Guo C."/>
            <person name="Argimon S."/>
            <person name="Zhang W."/>
            <person name="Yang X."/>
            <person name="Jeffery I.B."/>
            <person name="Cooney J.C."/>
            <person name="Kagawa T.F."/>
            <person name="Liu W."/>
            <person name="Song Y."/>
            <person name="Salvetti E."/>
            <person name="Wrobel A."/>
            <person name="Rasinkangas P."/>
            <person name="Parkhill J."/>
            <person name="Rea M.C."/>
            <person name="O'Sullivan O."/>
            <person name="Ritari J."/>
            <person name="Douillard F.P."/>
            <person name="Paul Ross R."/>
            <person name="Yang R."/>
            <person name="Briner A.E."/>
            <person name="Felis G.E."/>
            <person name="de Vos W.M."/>
            <person name="Barrangou R."/>
            <person name="Klaenhammer T.R."/>
            <person name="Caufield P.W."/>
            <person name="Cui Y."/>
            <person name="Zhang H."/>
            <person name="O'Toole P.W."/>
        </authorList>
    </citation>
    <scope>NUCLEOTIDE SEQUENCE [LARGE SCALE GENOMIC DNA]</scope>
    <source>
        <strain evidence="3 4">DSM 13343</strain>
    </source>
</reference>
<dbReference type="SUPFAM" id="SSF54001">
    <property type="entry name" value="Cysteine proteinases"/>
    <property type="match status" value="1"/>
</dbReference>
<evidence type="ECO:0000256" key="1">
    <source>
        <dbReference type="SAM" id="Phobius"/>
    </source>
</evidence>
<sequence length="325" mass="34747">MDSHHEKQTLKNALLVRRFIAWTGLPAIMTAVGLLLVTVFTVGILSMFLSQSSTENSDVATNGEYDPQLIKIAATAMNADPSDDFIKNLEAVIQNESGGNAAVIQQVQDMNSGGNEAAGVLQYTAGTFANYALDGHTNRLNALDQLLAFFNNSDWKSSIGWTTILGVKKIEWLHSGPQGSRRFKTVPGKIDLTGIDQSELTGQYKLSTAGNTYPKGQCTWFAKARSGWAGNGWGNGCQWGTSAASAGFTVNRTPAAGTIVVFAAGQMVGTWRADPQYGHVAYVEAYNPSAGTIKISQGGTGFPSSTGPNYQTLSNVSSYVYIHQK</sequence>
<gene>
    <name evidence="3" type="ORF">FD01_GL000804</name>
</gene>
<dbReference type="Proteomes" id="UP000051790">
    <property type="component" value="Unassembled WGS sequence"/>
</dbReference>
<evidence type="ECO:0000259" key="2">
    <source>
        <dbReference type="PROSITE" id="PS50911"/>
    </source>
</evidence>
<keyword evidence="1" id="KW-0812">Transmembrane</keyword>
<accession>A0A0R1QS00</accession>
<dbReference type="PROSITE" id="PS50911">
    <property type="entry name" value="CHAP"/>
    <property type="match status" value="1"/>
</dbReference>
<dbReference type="InterPro" id="IPR038765">
    <property type="entry name" value="Papain-like_cys_pep_sf"/>
</dbReference>
<protein>
    <submittedName>
        <fullName evidence="3">Extracellular protein</fullName>
    </submittedName>
</protein>
<feature type="domain" description="Peptidase C51" evidence="2">
    <location>
        <begin position="193"/>
        <end position="323"/>
    </location>
</feature>
<dbReference type="InterPro" id="IPR007921">
    <property type="entry name" value="CHAP_dom"/>
</dbReference>
<proteinExistence type="predicted"/>
<keyword evidence="1" id="KW-0472">Membrane</keyword>
<keyword evidence="4" id="KW-1185">Reference proteome</keyword>
<organism evidence="3 4">
    <name type="scientific">Lacticaseibacillus manihotivorans DSM 13343 = JCM 12514</name>
    <dbReference type="NCBI Taxonomy" id="1423769"/>
    <lineage>
        <taxon>Bacteria</taxon>
        <taxon>Bacillati</taxon>
        <taxon>Bacillota</taxon>
        <taxon>Bacilli</taxon>
        <taxon>Lactobacillales</taxon>
        <taxon>Lactobacillaceae</taxon>
        <taxon>Lacticaseibacillus</taxon>
    </lineage>
</organism>
<comment type="caution">
    <text evidence="3">The sequence shown here is derived from an EMBL/GenBank/DDBJ whole genome shotgun (WGS) entry which is preliminary data.</text>
</comment>
<dbReference type="OrthoDB" id="2409959at2"/>
<dbReference type="RefSeq" id="WP_054715243.1">
    <property type="nucleotide sequence ID" value="NZ_AZEU01000133.1"/>
</dbReference>
<name>A0A0R1QS00_9LACO</name>
<dbReference type="Gene3D" id="3.90.1720.10">
    <property type="entry name" value="endopeptidase domain like (from Nostoc punctiforme)"/>
    <property type="match status" value="1"/>
</dbReference>
<keyword evidence="1" id="KW-1133">Transmembrane helix</keyword>
<feature type="transmembrane region" description="Helical" evidence="1">
    <location>
        <begin position="20"/>
        <end position="49"/>
    </location>
</feature>
<dbReference type="InterPro" id="IPR009148">
    <property type="entry name" value="PcsB-like"/>
</dbReference>